<dbReference type="AlphaFoldDB" id="A0A6N7KVL5"/>
<organism evidence="4 5">
    <name type="scientific">Streptomyces kaniharaensis</name>
    <dbReference type="NCBI Taxonomy" id="212423"/>
    <lineage>
        <taxon>Bacteria</taxon>
        <taxon>Bacillati</taxon>
        <taxon>Actinomycetota</taxon>
        <taxon>Actinomycetes</taxon>
        <taxon>Kitasatosporales</taxon>
        <taxon>Streptomycetaceae</taxon>
        <taxon>Streptomyces</taxon>
    </lineage>
</organism>
<dbReference type="GO" id="GO:0005524">
    <property type="term" value="F:ATP binding"/>
    <property type="evidence" value="ECO:0007669"/>
    <property type="project" value="UniProtKB-KW"/>
</dbReference>
<dbReference type="Gene3D" id="1.10.10.10">
    <property type="entry name" value="Winged helix-like DNA-binding domain superfamily/Winged helix DNA-binding domain"/>
    <property type="match status" value="1"/>
</dbReference>
<feature type="domain" description="HTH cro/C1-type" evidence="3">
    <location>
        <begin position="26"/>
        <end position="81"/>
    </location>
</feature>
<dbReference type="Proteomes" id="UP000450000">
    <property type="component" value="Unassembled WGS sequence"/>
</dbReference>
<evidence type="ECO:0000259" key="3">
    <source>
        <dbReference type="PROSITE" id="PS50943"/>
    </source>
</evidence>
<dbReference type="GO" id="GO:0006355">
    <property type="term" value="P:regulation of DNA-templated transcription"/>
    <property type="evidence" value="ECO:0007669"/>
    <property type="project" value="InterPro"/>
</dbReference>
<dbReference type="PANTHER" id="PTHR16305">
    <property type="entry name" value="TESTICULAR SOLUBLE ADENYLYL CYCLASE"/>
    <property type="match status" value="1"/>
</dbReference>
<dbReference type="PANTHER" id="PTHR16305:SF35">
    <property type="entry name" value="TRANSCRIPTIONAL ACTIVATOR DOMAIN"/>
    <property type="match status" value="1"/>
</dbReference>
<evidence type="ECO:0000313" key="5">
    <source>
        <dbReference type="Proteomes" id="UP000450000"/>
    </source>
</evidence>
<proteinExistence type="predicted"/>
<dbReference type="InterPro" id="IPR027417">
    <property type="entry name" value="P-loop_NTPase"/>
</dbReference>
<dbReference type="EMBL" id="WBOF01000001">
    <property type="protein sequence ID" value="MQS15682.1"/>
    <property type="molecule type" value="Genomic_DNA"/>
</dbReference>
<protein>
    <submittedName>
        <fullName evidence="4">AAA family ATPase</fullName>
    </submittedName>
</protein>
<gene>
    <name evidence="4" type="ORF">F7Q99_26280</name>
</gene>
<name>A0A6N7KVL5_9ACTN</name>
<dbReference type="GO" id="GO:0005737">
    <property type="term" value="C:cytoplasm"/>
    <property type="evidence" value="ECO:0007669"/>
    <property type="project" value="TreeGrafter"/>
</dbReference>
<dbReference type="PROSITE" id="PS50943">
    <property type="entry name" value="HTH_CROC1"/>
    <property type="match status" value="1"/>
</dbReference>
<dbReference type="InterPro" id="IPR001387">
    <property type="entry name" value="Cro/C1-type_HTH"/>
</dbReference>
<dbReference type="SUPFAM" id="SSF52540">
    <property type="entry name" value="P-loop containing nucleoside triphosphate hydrolases"/>
    <property type="match status" value="1"/>
</dbReference>
<dbReference type="Pfam" id="PF13191">
    <property type="entry name" value="AAA_16"/>
    <property type="match status" value="1"/>
</dbReference>
<dbReference type="InterPro" id="IPR036388">
    <property type="entry name" value="WH-like_DNA-bd_sf"/>
</dbReference>
<evidence type="ECO:0000256" key="2">
    <source>
        <dbReference type="ARBA" id="ARBA00022840"/>
    </source>
</evidence>
<dbReference type="SUPFAM" id="SSF46894">
    <property type="entry name" value="C-terminal effector domain of the bipartite response regulators"/>
    <property type="match status" value="1"/>
</dbReference>
<dbReference type="SUPFAM" id="SSF47413">
    <property type="entry name" value="lambda repressor-like DNA-binding domains"/>
    <property type="match status" value="1"/>
</dbReference>
<evidence type="ECO:0000256" key="1">
    <source>
        <dbReference type="ARBA" id="ARBA00022741"/>
    </source>
</evidence>
<accession>A0A6N7KVL5</accession>
<keyword evidence="5" id="KW-1185">Reference proteome</keyword>
<evidence type="ECO:0000313" key="4">
    <source>
        <dbReference type="EMBL" id="MQS15682.1"/>
    </source>
</evidence>
<dbReference type="Gene3D" id="1.10.260.40">
    <property type="entry name" value="lambda repressor-like DNA-binding domains"/>
    <property type="match status" value="1"/>
</dbReference>
<dbReference type="InterPro" id="IPR041664">
    <property type="entry name" value="AAA_16"/>
</dbReference>
<dbReference type="InterPro" id="IPR016032">
    <property type="entry name" value="Sig_transdc_resp-reg_C-effctor"/>
</dbReference>
<reference evidence="4 5" key="1">
    <citation type="submission" date="2019-09" db="EMBL/GenBank/DDBJ databases">
        <title>Genome Sequences of Streptomyces kaniharaensis ATCC 21070.</title>
        <authorList>
            <person name="Zhu W."/>
            <person name="De Crecy-Lagard V."/>
            <person name="Richards N.G."/>
        </authorList>
    </citation>
    <scope>NUCLEOTIDE SEQUENCE [LARGE SCALE GENOMIC DNA]</scope>
    <source>
        <strain evidence="4 5">SF-557</strain>
    </source>
</reference>
<dbReference type="InterPro" id="IPR000792">
    <property type="entry name" value="Tscrpt_reg_LuxR_C"/>
</dbReference>
<dbReference type="GO" id="GO:0004016">
    <property type="term" value="F:adenylate cyclase activity"/>
    <property type="evidence" value="ECO:0007669"/>
    <property type="project" value="TreeGrafter"/>
</dbReference>
<dbReference type="GO" id="GO:0003677">
    <property type="term" value="F:DNA binding"/>
    <property type="evidence" value="ECO:0007669"/>
    <property type="project" value="InterPro"/>
</dbReference>
<keyword evidence="1" id="KW-0547">Nucleotide-binding</keyword>
<comment type="caution">
    <text evidence="4">The sequence shown here is derived from an EMBL/GenBank/DDBJ whole genome shotgun (WGS) entry which is preliminary data.</text>
</comment>
<keyword evidence="2" id="KW-0067">ATP-binding</keyword>
<dbReference type="SMART" id="SM00530">
    <property type="entry name" value="HTH_XRE"/>
    <property type="match status" value="1"/>
</dbReference>
<sequence length="1049" mass="111227">MRWSASVRDGHLGCGGGWVTTLGQQLRELRRAAGLTQEELAEAAGLAARSIRDLERGRRERPQRRTLEMLVSALGLAEADAAALLAARSGRRGGPPADEGATGSGLLDRRGQLAILERAAGEARAGRGAVVLVRASAGMGKTSLLNAWAAAEHARGFRIVRAAGGELEQDFAFAVLRQLAEPLLARAGGAGRERLLSGPAELASHALRVEGPGEGGGLSAEASLGVLHSLYWLMVHVTDDGPVALVIDDVHWADGPSVRWLEYLARRLRGLPLLLVLAGRPDSGTQVEPLLEQIAGQPDCLPVELPALSADSVARLVRESLGRDAEPRFVAACIEATQGNPLLLRELLRTLADNGVRPEGDQVHLVEECRGRILAVTVVRRLAGQPEPTRRLARALVVLGDGAAWHLVADLAGLGEAQAREHGRRLQLIGVLAPGEVARFDHPLVRAAIAEAVVGPVELAAGHARAAQLLRREGAAGDLVATHLLLAEPSGEAWRVETLREAARMTRGRGAPEITTTYLRRALREPMSVEQSAPLLLELGSAELQLDVDAARHHLTQASTALPDPYARAEAAYLLANALSIRHEHACAVEVLTRAVEDLRQAEDGSGIAREVSWYLQAQMLLIGYEQLSTLPTARQQAKQLWEHKLAGDTPGECAVLAALSASAATGDASASVTNDLLDRALRGGLAAMDQSQMLVSLAGMAFVTTDRLDDAAARFDQIADVGGRWGSLLMTSAAMVWQLTVRTRRGQLLPLTPDFGHPAIAAAQGVEPRVRLGLMAHVGESLIERCDLASAAGLLLPDADTDRAGWTWQGPMLLVRGRLHAARGNPAAALALLLEYGAQEKRAQVSNLAMTPWRSRAALLHLALGQRTDAIQLAMEELELAHQWGTGRVIGVASRCLGVVVGGSEGEALLREAVAVLEPSPARLELARAQYELGAALSRTDGESGQARRVLTEALDLAETCGSVLLAGRVRRALAAVGVRPQAAPAVAPSLSLTEYRLLELVGAGRSDRQVAQALLLTPQDVAGMVERVSRILGVTSRADLGRLVSAM</sequence>
<dbReference type="InterPro" id="IPR010982">
    <property type="entry name" value="Lambda_DNA-bd_dom_sf"/>
</dbReference>
<dbReference type="Pfam" id="PF13560">
    <property type="entry name" value="HTH_31"/>
    <property type="match status" value="1"/>
</dbReference>
<dbReference type="OrthoDB" id="3178131at2"/>
<dbReference type="SMART" id="SM00421">
    <property type="entry name" value="HTH_LUXR"/>
    <property type="match status" value="1"/>
</dbReference>